<dbReference type="InterPro" id="IPR050641">
    <property type="entry name" value="RIFMO-like"/>
</dbReference>
<accession>A0ABP7EXN4</accession>
<dbReference type="SUPFAM" id="SSF51905">
    <property type="entry name" value="FAD/NAD(P)-binding domain"/>
    <property type="match status" value="1"/>
</dbReference>
<keyword evidence="7" id="KW-1185">Reference proteome</keyword>
<dbReference type="EMBL" id="BAABEP010000013">
    <property type="protein sequence ID" value="GAA3725935.1"/>
    <property type="molecule type" value="Genomic_DNA"/>
</dbReference>
<evidence type="ECO:0000259" key="5">
    <source>
        <dbReference type="Pfam" id="PF01494"/>
    </source>
</evidence>
<evidence type="ECO:0000256" key="1">
    <source>
        <dbReference type="ARBA" id="ARBA00001974"/>
    </source>
</evidence>
<dbReference type="InterPro" id="IPR036188">
    <property type="entry name" value="FAD/NAD-bd_sf"/>
</dbReference>
<protein>
    <submittedName>
        <fullName evidence="6">FAD-dependent oxidoreductase</fullName>
    </submittedName>
</protein>
<keyword evidence="2" id="KW-0285">Flavoprotein</keyword>
<dbReference type="Proteomes" id="UP001499884">
    <property type="component" value="Unassembled WGS sequence"/>
</dbReference>
<dbReference type="Gene3D" id="3.40.30.120">
    <property type="match status" value="1"/>
</dbReference>
<feature type="region of interest" description="Disordered" evidence="4">
    <location>
        <begin position="550"/>
        <end position="589"/>
    </location>
</feature>
<dbReference type="Gene3D" id="3.30.9.10">
    <property type="entry name" value="D-Amino Acid Oxidase, subunit A, domain 2"/>
    <property type="match status" value="1"/>
</dbReference>
<evidence type="ECO:0000256" key="3">
    <source>
        <dbReference type="ARBA" id="ARBA00022827"/>
    </source>
</evidence>
<dbReference type="RefSeq" id="WP_345645348.1">
    <property type="nucleotide sequence ID" value="NZ_BAABEP010000013.1"/>
</dbReference>
<evidence type="ECO:0000313" key="7">
    <source>
        <dbReference type="Proteomes" id="UP001499884"/>
    </source>
</evidence>
<reference evidence="7" key="1">
    <citation type="journal article" date="2019" name="Int. J. Syst. Evol. Microbiol.">
        <title>The Global Catalogue of Microorganisms (GCM) 10K type strain sequencing project: providing services to taxonomists for standard genome sequencing and annotation.</title>
        <authorList>
            <consortium name="The Broad Institute Genomics Platform"/>
            <consortium name="The Broad Institute Genome Sequencing Center for Infectious Disease"/>
            <person name="Wu L."/>
            <person name="Ma J."/>
        </authorList>
    </citation>
    <scope>NUCLEOTIDE SEQUENCE [LARGE SCALE GENOMIC DNA]</scope>
    <source>
        <strain evidence="7">JCM 30846</strain>
    </source>
</reference>
<evidence type="ECO:0000256" key="2">
    <source>
        <dbReference type="ARBA" id="ARBA00022630"/>
    </source>
</evidence>
<comment type="caution">
    <text evidence="6">The sequence shown here is derived from an EMBL/GenBank/DDBJ whole genome shotgun (WGS) entry which is preliminary data.</text>
</comment>
<evidence type="ECO:0000313" key="6">
    <source>
        <dbReference type="EMBL" id="GAA3725935.1"/>
    </source>
</evidence>
<comment type="cofactor">
    <cofactor evidence="1">
        <name>FAD</name>
        <dbReference type="ChEBI" id="CHEBI:57692"/>
    </cofactor>
</comment>
<dbReference type="PRINTS" id="PR00420">
    <property type="entry name" value="RNGMNOXGNASE"/>
</dbReference>
<evidence type="ECO:0000256" key="4">
    <source>
        <dbReference type="SAM" id="MobiDB-lite"/>
    </source>
</evidence>
<gene>
    <name evidence="6" type="ORF">GCM10023082_24920</name>
</gene>
<dbReference type="Pfam" id="PF21274">
    <property type="entry name" value="Rng_hyd_C"/>
    <property type="match status" value="1"/>
</dbReference>
<organism evidence="6 7">
    <name type="scientific">Streptomyces tremellae</name>
    <dbReference type="NCBI Taxonomy" id="1124239"/>
    <lineage>
        <taxon>Bacteria</taxon>
        <taxon>Bacillati</taxon>
        <taxon>Actinomycetota</taxon>
        <taxon>Actinomycetes</taxon>
        <taxon>Kitasatosporales</taxon>
        <taxon>Streptomycetaceae</taxon>
        <taxon>Streptomyces</taxon>
    </lineage>
</organism>
<feature type="domain" description="FAD-binding" evidence="5">
    <location>
        <begin position="4"/>
        <end position="362"/>
    </location>
</feature>
<keyword evidence="3" id="KW-0274">FAD</keyword>
<dbReference type="PANTHER" id="PTHR43004">
    <property type="entry name" value="TRK SYSTEM POTASSIUM UPTAKE PROTEIN"/>
    <property type="match status" value="1"/>
</dbReference>
<proteinExistence type="predicted"/>
<dbReference type="Gene3D" id="3.50.50.60">
    <property type="entry name" value="FAD/NAD(P)-binding domain"/>
    <property type="match status" value="1"/>
</dbReference>
<dbReference type="InterPro" id="IPR002938">
    <property type="entry name" value="FAD-bd"/>
</dbReference>
<name>A0ABP7EXN4_9ACTN</name>
<dbReference type="Pfam" id="PF01494">
    <property type="entry name" value="FAD_binding_3"/>
    <property type="match status" value="1"/>
</dbReference>
<sequence length="589" mass="61452">MDSEVPVVIAGGGLVGLSLALFLADTGVDVLVAEQRLSPSALPRGRGLNLRTMEVLRSAGIEAALRAAPPSILRDLTEIAGARTLAGEAFFHAIRPAAESYAALSPVVPLVTDQNEVEPVLRAEAVRRGARVHFGTRVDAFEQDAEGVTVQLTGTAVGDRQQVRASYLVAADGHRSAVRAALGIATSGPGSLAHYVNIPFEADLSEALRGRRLALCYLDEPVPHTMLTRLDSPTRWVLMVPYRPEAGERAEDFTPGRSRELIRAAAGLPGLALRLPEDEGPGARTWELAAWTAVRYRAGRVLLAGDAAHVMAPAGGLGGNTGVQDAHNLAWKLAAVVRGRAGEELLDSYEHERRPVALAVGEQSVRRQLARRSARGSTPPPRPAAHPLAAVLGHRYRSSAVLSKSANDQLPEPLVEFTGEPGSRAPHLVLRAKARSLSSLDLYSTRFVLLCAPAARLWEEAGRRVAAEWDLAVYRLGAALHDPSGTWASAHGVTERGAVLVRPDGYVCWRAADAPADGAAATGGAPHGRTGSGTAVLDAVLSTVLGTAGAPAAGTPGPAAASPRVQGPALAEEPRPAGAPAAPAAPTTT</sequence>
<dbReference type="PANTHER" id="PTHR43004:SF19">
    <property type="entry name" value="BINDING MONOOXYGENASE, PUTATIVE (JCVI)-RELATED"/>
    <property type="match status" value="1"/>
</dbReference>